<feature type="domain" description="Protein kinase" evidence="2">
    <location>
        <begin position="25"/>
        <end position="334"/>
    </location>
</feature>
<dbReference type="Pfam" id="PF00069">
    <property type="entry name" value="Pkinase"/>
    <property type="match status" value="1"/>
</dbReference>
<dbReference type="PANTHER" id="PTHR24359">
    <property type="entry name" value="SERINE/THREONINE-PROTEIN KINASE SBK1"/>
    <property type="match status" value="1"/>
</dbReference>
<dbReference type="Proteomes" id="UP001285441">
    <property type="component" value="Unassembled WGS sequence"/>
</dbReference>
<dbReference type="GO" id="GO:0005524">
    <property type="term" value="F:ATP binding"/>
    <property type="evidence" value="ECO:0007669"/>
    <property type="project" value="InterPro"/>
</dbReference>
<dbReference type="EMBL" id="JAULSW010000005">
    <property type="protein sequence ID" value="KAK3381257.1"/>
    <property type="molecule type" value="Genomic_DNA"/>
</dbReference>
<accession>A0AAE0NGU6</accession>
<protein>
    <submittedName>
        <fullName evidence="3">Kinase-like domain-containing protein</fullName>
    </submittedName>
</protein>
<name>A0AAE0NGU6_9PEZI</name>
<dbReference type="PROSITE" id="PS00108">
    <property type="entry name" value="PROTEIN_KINASE_ST"/>
    <property type="match status" value="1"/>
</dbReference>
<dbReference type="PROSITE" id="PS50011">
    <property type="entry name" value="PROTEIN_KINASE_DOM"/>
    <property type="match status" value="1"/>
</dbReference>
<sequence>MQLAYDGASQGWKYECFHEHTILPFTHVEQSNSGGYGTIYRVRVHPDNHRGVESFQVRERASVCYAVKKLRSTDERDFLREFNILREVSRTPHANIVTILGSFRLGQDYHLVFPWADCDLSTFWRLNQKPEMDEKHVTWHVNLCLDIAKGLDFLHRSLSIVHGDIKPANILCFGKGEYPVAKIADLGSALVGVPRRKTVQPDEVLQTTPVYRAPECDLEPRKISRAVDIWSMGCIMLESVAWLVSGSAGLDKLADLRRDAWPGDPSRDAFFNYAESDGVLRAEVKPQILNVKLVLENMLTFRKEDDMFGRLSSHVLCEALSKIRRKMDRNDAYYEPRGSLDMVHSDRSTAGGQGANRKRASTSEVSATRENKTKRKMTDETDMNDGLTDRFVLREKFACPFWKAGVDKVFLNRACAGPGWDEVHRVKEHIRRCHTPSSFKNPYVCGRCLENFGSQERLMQHGREEIQCIIRAPEIIHGKITLEQAINLRSTKKKAPDMTDEEKWFDWFSILLPAHPLPLSPYYDDATSSTLNTLSTQHSTGISEYEEYLHIPLDDEKQKDLEEDIGGALGITNTAMCRILATKFREYQLRDVQKFNQDKLKPTYEIPALSNDLEKEHDYVSDVGATVSAELDIALAEWLA</sequence>
<dbReference type="InterPro" id="IPR011009">
    <property type="entry name" value="Kinase-like_dom_sf"/>
</dbReference>
<proteinExistence type="predicted"/>
<keyword evidence="3" id="KW-0808">Transferase</keyword>
<dbReference type="PANTHER" id="PTHR24359:SF1">
    <property type="entry name" value="INHIBITOR OF NUCLEAR FACTOR KAPPA-B KINASE EPSILON SUBUNIT HOMOLOG 1-RELATED"/>
    <property type="match status" value="1"/>
</dbReference>
<reference evidence="3" key="2">
    <citation type="submission" date="2023-06" db="EMBL/GenBank/DDBJ databases">
        <authorList>
            <consortium name="Lawrence Berkeley National Laboratory"/>
            <person name="Haridas S."/>
            <person name="Hensen N."/>
            <person name="Bonometti L."/>
            <person name="Westerberg I."/>
            <person name="Brannstrom I.O."/>
            <person name="Guillou S."/>
            <person name="Cros-Aarteil S."/>
            <person name="Calhoun S."/>
            <person name="Kuo A."/>
            <person name="Mondo S."/>
            <person name="Pangilinan J."/>
            <person name="Riley R."/>
            <person name="LaButti K."/>
            <person name="Andreopoulos B."/>
            <person name="Lipzen A."/>
            <person name="Chen C."/>
            <person name="Yanf M."/>
            <person name="Daum C."/>
            <person name="Ng V."/>
            <person name="Clum A."/>
            <person name="Steindorff A."/>
            <person name="Ohm R."/>
            <person name="Martin F."/>
            <person name="Silar P."/>
            <person name="Natvig D."/>
            <person name="Lalanne C."/>
            <person name="Gautier V."/>
            <person name="Ament-velasquez S.L."/>
            <person name="Kruys A."/>
            <person name="Hutchinson M.I."/>
            <person name="Powell A.J."/>
            <person name="Barry K."/>
            <person name="Miller A.N."/>
            <person name="Grigoriev I.V."/>
            <person name="Debuchy R."/>
            <person name="Gladieux P."/>
            <person name="Thoren M.H."/>
            <person name="Johannesson H."/>
        </authorList>
    </citation>
    <scope>NUCLEOTIDE SEQUENCE</scope>
    <source>
        <strain evidence="3">CBS 232.78</strain>
    </source>
</reference>
<organism evidence="3 4">
    <name type="scientific">Podospora didyma</name>
    <dbReference type="NCBI Taxonomy" id="330526"/>
    <lineage>
        <taxon>Eukaryota</taxon>
        <taxon>Fungi</taxon>
        <taxon>Dikarya</taxon>
        <taxon>Ascomycota</taxon>
        <taxon>Pezizomycotina</taxon>
        <taxon>Sordariomycetes</taxon>
        <taxon>Sordariomycetidae</taxon>
        <taxon>Sordariales</taxon>
        <taxon>Podosporaceae</taxon>
        <taxon>Podospora</taxon>
    </lineage>
</organism>
<dbReference type="InterPro" id="IPR008271">
    <property type="entry name" value="Ser/Thr_kinase_AS"/>
</dbReference>
<evidence type="ECO:0000256" key="1">
    <source>
        <dbReference type="SAM" id="MobiDB-lite"/>
    </source>
</evidence>
<evidence type="ECO:0000313" key="4">
    <source>
        <dbReference type="Proteomes" id="UP001285441"/>
    </source>
</evidence>
<dbReference type="SMART" id="SM00220">
    <property type="entry name" value="S_TKc"/>
    <property type="match status" value="1"/>
</dbReference>
<evidence type="ECO:0000313" key="3">
    <source>
        <dbReference type="EMBL" id="KAK3381257.1"/>
    </source>
</evidence>
<dbReference type="SUPFAM" id="SSF56112">
    <property type="entry name" value="Protein kinase-like (PK-like)"/>
    <property type="match status" value="1"/>
</dbReference>
<gene>
    <name evidence="3" type="ORF">B0H63DRAFT_396517</name>
</gene>
<evidence type="ECO:0000259" key="2">
    <source>
        <dbReference type="PROSITE" id="PS50011"/>
    </source>
</evidence>
<feature type="region of interest" description="Disordered" evidence="1">
    <location>
        <begin position="343"/>
        <end position="381"/>
    </location>
</feature>
<feature type="compositionally biased region" description="Basic and acidic residues" evidence="1">
    <location>
        <begin position="367"/>
        <end position="379"/>
    </location>
</feature>
<keyword evidence="3" id="KW-0418">Kinase</keyword>
<keyword evidence="4" id="KW-1185">Reference proteome</keyword>
<dbReference type="CDD" id="cd00180">
    <property type="entry name" value="PKc"/>
    <property type="match status" value="1"/>
</dbReference>
<dbReference type="InterPro" id="IPR000719">
    <property type="entry name" value="Prot_kinase_dom"/>
</dbReference>
<dbReference type="GO" id="GO:0004674">
    <property type="term" value="F:protein serine/threonine kinase activity"/>
    <property type="evidence" value="ECO:0007669"/>
    <property type="project" value="TreeGrafter"/>
</dbReference>
<comment type="caution">
    <text evidence="3">The sequence shown here is derived from an EMBL/GenBank/DDBJ whole genome shotgun (WGS) entry which is preliminary data.</text>
</comment>
<dbReference type="AlphaFoldDB" id="A0AAE0NGU6"/>
<reference evidence="3" key="1">
    <citation type="journal article" date="2023" name="Mol. Phylogenet. Evol.">
        <title>Genome-scale phylogeny and comparative genomics of the fungal order Sordariales.</title>
        <authorList>
            <person name="Hensen N."/>
            <person name="Bonometti L."/>
            <person name="Westerberg I."/>
            <person name="Brannstrom I.O."/>
            <person name="Guillou S."/>
            <person name="Cros-Aarteil S."/>
            <person name="Calhoun S."/>
            <person name="Haridas S."/>
            <person name="Kuo A."/>
            <person name="Mondo S."/>
            <person name="Pangilinan J."/>
            <person name="Riley R."/>
            <person name="LaButti K."/>
            <person name="Andreopoulos B."/>
            <person name="Lipzen A."/>
            <person name="Chen C."/>
            <person name="Yan M."/>
            <person name="Daum C."/>
            <person name="Ng V."/>
            <person name="Clum A."/>
            <person name="Steindorff A."/>
            <person name="Ohm R.A."/>
            <person name="Martin F."/>
            <person name="Silar P."/>
            <person name="Natvig D.O."/>
            <person name="Lalanne C."/>
            <person name="Gautier V."/>
            <person name="Ament-Velasquez S.L."/>
            <person name="Kruys A."/>
            <person name="Hutchinson M.I."/>
            <person name="Powell A.J."/>
            <person name="Barry K."/>
            <person name="Miller A.N."/>
            <person name="Grigoriev I.V."/>
            <person name="Debuchy R."/>
            <person name="Gladieux P."/>
            <person name="Hiltunen Thoren M."/>
            <person name="Johannesson H."/>
        </authorList>
    </citation>
    <scope>NUCLEOTIDE SEQUENCE</scope>
    <source>
        <strain evidence="3">CBS 232.78</strain>
    </source>
</reference>
<dbReference type="Gene3D" id="1.10.510.10">
    <property type="entry name" value="Transferase(Phosphotransferase) domain 1"/>
    <property type="match status" value="1"/>
</dbReference>
<dbReference type="Gene3D" id="3.30.200.20">
    <property type="entry name" value="Phosphorylase Kinase, domain 1"/>
    <property type="match status" value="1"/>
</dbReference>